<comment type="similarity">
    <text evidence="1">Belongs to the peptidase M16 family.</text>
</comment>
<dbReference type="Pfam" id="PF05193">
    <property type="entry name" value="Peptidase_M16_C"/>
    <property type="match status" value="1"/>
</dbReference>
<organism evidence="4 5">
    <name type="scientific">Candidatus Coprenecus avistercoris</name>
    <dbReference type="NCBI Taxonomy" id="2840730"/>
    <lineage>
        <taxon>Bacteria</taxon>
        <taxon>Pseudomonadati</taxon>
        <taxon>Bacteroidota</taxon>
        <taxon>Bacteroidia</taxon>
        <taxon>Bacteroidales</taxon>
        <taxon>Rikenellaceae</taxon>
        <taxon>Rikenellaceae incertae sedis</taxon>
        <taxon>Candidatus Coprenecus</taxon>
    </lineage>
</organism>
<reference evidence="4" key="1">
    <citation type="submission" date="2020-10" db="EMBL/GenBank/DDBJ databases">
        <authorList>
            <person name="Gilroy R."/>
        </authorList>
    </citation>
    <scope>NUCLEOTIDE SEQUENCE</scope>
    <source>
        <strain evidence="4">ChiHjej13B12-12457</strain>
    </source>
</reference>
<name>A0A9D1J6K8_9BACT</name>
<dbReference type="PANTHER" id="PTHR11851:SF49">
    <property type="entry name" value="MITOCHONDRIAL-PROCESSING PEPTIDASE SUBUNIT ALPHA"/>
    <property type="match status" value="1"/>
</dbReference>
<dbReference type="SUPFAM" id="SSF63411">
    <property type="entry name" value="LuxS/MPP-like metallohydrolase"/>
    <property type="match status" value="2"/>
</dbReference>
<evidence type="ECO:0000313" key="4">
    <source>
        <dbReference type="EMBL" id="HIR62755.1"/>
    </source>
</evidence>
<dbReference type="Pfam" id="PF00675">
    <property type="entry name" value="Peptidase_M16"/>
    <property type="match status" value="1"/>
</dbReference>
<evidence type="ECO:0000259" key="3">
    <source>
        <dbReference type="Pfam" id="PF05193"/>
    </source>
</evidence>
<dbReference type="EMBL" id="DVHI01000057">
    <property type="protein sequence ID" value="HIR62755.1"/>
    <property type="molecule type" value="Genomic_DNA"/>
</dbReference>
<dbReference type="AlphaFoldDB" id="A0A9D1J6K8"/>
<evidence type="ECO:0000256" key="1">
    <source>
        <dbReference type="ARBA" id="ARBA00007261"/>
    </source>
</evidence>
<dbReference type="InterPro" id="IPR050361">
    <property type="entry name" value="MPP/UQCRC_Complex"/>
</dbReference>
<dbReference type="Proteomes" id="UP000886744">
    <property type="component" value="Unassembled WGS sequence"/>
</dbReference>
<dbReference type="PANTHER" id="PTHR11851">
    <property type="entry name" value="METALLOPROTEASE"/>
    <property type="match status" value="1"/>
</dbReference>
<dbReference type="InterPro" id="IPR011249">
    <property type="entry name" value="Metalloenz_LuxS/M16"/>
</dbReference>
<feature type="domain" description="Peptidase M16 N-terminal" evidence="2">
    <location>
        <begin position="9"/>
        <end position="147"/>
    </location>
</feature>
<evidence type="ECO:0000259" key="2">
    <source>
        <dbReference type="Pfam" id="PF00675"/>
    </source>
</evidence>
<protein>
    <submittedName>
        <fullName evidence="4">Insulinase family protein</fullName>
    </submittedName>
</protein>
<accession>A0A9D1J6K8</accession>
<evidence type="ECO:0000313" key="5">
    <source>
        <dbReference type="Proteomes" id="UP000886744"/>
    </source>
</evidence>
<dbReference type="Gene3D" id="3.30.830.10">
    <property type="entry name" value="Metalloenzyme, LuxS/M16 peptidase-like"/>
    <property type="match status" value="2"/>
</dbReference>
<sequence>MRFAFKRSLSPVAYCALHVRTGTRYEDAGRGGLAHFTEHLLFKGTETRSAGTVNSYIEKLGGELNAYTTKEETVIHATVLKEDLRRAVDLLMDIAFRCIFPEKEIDKERSVVLEEINTYRDSPSEQIYDDFEEIIFEGTPLSMPVLGKAKYLRKADREVVSDYYRKMFREENMYFTAVADMEEGRVREMVERALGKYSWQEDAVLAQAGSSQEVPAEVPEVLRVNPPFERTVNRRNHQTHCIIGARAYSAYDSRRIPLSLLINILGGPVANSRLNLLLRERYGLVYSVDASYGVYSDAGIATIYFGCDRSNLDRCLALTDRVLTSLREDLLSTRALSWAKKQLLGQMAIASDNGEAQVLSMGKSLMTYGRVISNSESAALVEAVTAEDLRRVAAEVFDPTAMSRLIYA</sequence>
<dbReference type="InterPro" id="IPR007863">
    <property type="entry name" value="Peptidase_M16_C"/>
</dbReference>
<dbReference type="InterPro" id="IPR011765">
    <property type="entry name" value="Pept_M16_N"/>
</dbReference>
<feature type="domain" description="Peptidase M16 C-terminal" evidence="3">
    <location>
        <begin position="155"/>
        <end position="343"/>
    </location>
</feature>
<proteinExistence type="inferred from homology"/>
<reference evidence="4" key="2">
    <citation type="journal article" date="2021" name="PeerJ">
        <title>Extensive microbial diversity within the chicken gut microbiome revealed by metagenomics and culture.</title>
        <authorList>
            <person name="Gilroy R."/>
            <person name="Ravi A."/>
            <person name="Getino M."/>
            <person name="Pursley I."/>
            <person name="Horton D.L."/>
            <person name="Alikhan N.F."/>
            <person name="Baker D."/>
            <person name="Gharbi K."/>
            <person name="Hall N."/>
            <person name="Watson M."/>
            <person name="Adriaenssens E.M."/>
            <person name="Foster-Nyarko E."/>
            <person name="Jarju S."/>
            <person name="Secka A."/>
            <person name="Antonio M."/>
            <person name="Oren A."/>
            <person name="Chaudhuri R.R."/>
            <person name="La Ragione R."/>
            <person name="Hildebrand F."/>
            <person name="Pallen M.J."/>
        </authorList>
    </citation>
    <scope>NUCLEOTIDE SEQUENCE</scope>
    <source>
        <strain evidence="4">ChiHjej13B12-12457</strain>
    </source>
</reference>
<dbReference type="GO" id="GO:0046872">
    <property type="term" value="F:metal ion binding"/>
    <property type="evidence" value="ECO:0007669"/>
    <property type="project" value="InterPro"/>
</dbReference>
<comment type="caution">
    <text evidence="4">The sequence shown here is derived from an EMBL/GenBank/DDBJ whole genome shotgun (WGS) entry which is preliminary data.</text>
</comment>
<gene>
    <name evidence="4" type="ORF">IAC94_04445</name>
</gene>